<feature type="region of interest" description="Disordered" evidence="15">
    <location>
        <begin position="646"/>
        <end position="673"/>
    </location>
</feature>
<evidence type="ECO:0000313" key="18">
    <source>
        <dbReference type="EMBL" id="PTR14088.1"/>
    </source>
</evidence>
<reference evidence="18 19" key="1">
    <citation type="submission" date="2018-04" db="EMBL/GenBank/DDBJ databases">
        <title>Genomic Encyclopedia of Type Strains, Phase III (KMG-III): the genomes of soil and plant-associated and newly described type strains.</title>
        <authorList>
            <person name="Whitman W."/>
        </authorList>
    </citation>
    <scope>NUCLEOTIDE SEQUENCE [LARGE SCALE GENOMIC DNA]</scope>
    <source>
        <strain evidence="18 19">KA25</strain>
    </source>
</reference>
<dbReference type="OrthoDB" id="9771883at2"/>
<comment type="similarity">
    <text evidence="3">In the N-terminal section; belongs to the enoyl-CoA hydratase/isomerase family.</text>
</comment>
<dbReference type="AlphaFoldDB" id="A0A2T5JVI4"/>
<evidence type="ECO:0000256" key="1">
    <source>
        <dbReference type="ARBA" id="ARBA00004275"/>
    </source>
</evidence>
<dbReference type="GO" id="GO:0003857">
    <property type="term" value="F:(3S)-3-hydroxyacyl-CoA dehydrogenase (NAD+) activity"/>
    <property type="evidence" value="ECO:0007669"/>
    <property type="project" value="UniProtKB-EC"/>
</dbReference>
<dbReference type="Gene3D" id="3.40.50.720">
    <property type="entry name" value="NAD(P)-binding Rossmann-like Domain"/>
    <property type="match status" value="1"/>
</dbReference>
<evidence type="ECO:0000256" key="4">
    <source>
        <dbReference type="ARBA" id="ARBA00022832"/>
    </source>
</evidence>
<dbReference type="SUPFAM" id="SSF52096">
    <property type="entry name" value="ClpP/crotonase"/>
    <property type="match status" value="1"/>
</dbReference>
<evidence type="ECO:0000256" key="8">
    <source>
        <dbReference type="ARBA" id="ARBA00023098"/>
    </source>
</evidence>
<comment type="pathway">
    <text evidence="2">Lipid metabolism; fatty acid beta-oxidation.</text>
</comment>
<keyword evidence="19" id="KW-1185">Reference proteome</keyword>
<dbReference type="PROSITE" id="PS00166">
    <property type="entry name" value="ENOYL_COA_HYDRATASE"/>
    <property type="match status" value="1"/>
</dbReference>
<dbReference type="CDD" id="cd06558">
    <property type="entry name" value="crotonase-like"/>
    <property type="match status" value="1"/>
</dbReference>
<keyword evidence="11" id="KW-0456">Lyase</keyword>
<dbReference type="InterPro" id="IPR036291">
    <property type="entry name" value="NAD(P)-bd_dom_sf"/>
</dbReference>
<dbReference type="UniPathway" id="UPA00659"/>
<evidence type="ECO:0000256" key="11">
    <source>
        <dbReference type="ARBA" id="ARBA00023239"/>
    </source>
</evidence>
<comment type="catalytic activity">
    <reaction evidence="13">
        <text>a (3S)-3-hydroxyacyl-CoA + NAD(+) = a 3-oxoacyl-CoA + NADH + H(+)</text>
        <dbReference type="Rhea" id="RHEA:22432"/>
        <dbReference type="ChEBI" id="CHEBI:15378"/>
        <dbReference type="ChEBI" id="CHEBI:57318"/>
        <dbReference type="ChEBI" id="CHEBI:57540"/>
        <dbReference type="ChEBI" id="CHEBI:57945"/>
        <dbReference type="ChEBI" id="CHEBI:90726"/>
        <dbReference type="EC" id="1.1.1.35"/>
    </reaction>
</comment>
<dbReference type="RefSeq" id="WP_108222023.1">
    <property type="nucleotide sequence ID" value="NZ_CP090021.1"/>
</dbReference>
<evidence type="ECO:0000259" key="17">
    <source>
        <dbReference type="Pfam" id="PF02737"/>
    </source>
</evidence>
<dbReference type="Pfam" id="PF00378">
    <property type="entry name" value="ECH_1"/>
    <property type="match status" value="1"/>
</dbReference>
<dbReference type="PANTHER" id="PTHR23309">
    <property type="entry name" value="3-HYDROXYACYL-COA DEHYROGENASE"/>
    <property type="match status" value="1"/>
</dbReference>
<dbReference type="Pfam" id="PF00725">
    <property type="entry name" value="3HCDH"/>
    <property type="match status" value="1"/>
</dbReference>
<comment type="similarity">
    <text evidence="14">Belongs to the enoyl-CoA hydratase/isomerase family.</text>
</comment>
<gene>
    <name evidence="18" type="ORF">C8J28_11883</name>
</gene>
<dbReference type="Proteomes" id="UP000244060">
    <property type="component" value="Unassembled WGS sequence"/>
</dbReference>
<dbReference type="GO" id="GO:0016853">
    <property type="term" value="F:isomerase activity"/>
    <property type="evidence" value="ECO:0007669"/>
    <property type="project" value="UniProtKB-KW"/>
</dbReference>
<proteinExistence type="inferred from homology"/>
<sequence length="673" mass="70103">MTTDLIRRRDIDQIALLTLANPPVNALGRAVRQKLAALASELEADDSVRAVVLTGEGRVFVGGADIGEFDRPPEEPHLPDVIAAIEAARKPWVAALNGAALGGGAELALGCHYRIFAKEARLGLPETALGLIPGAGGTQRLPRRIGLAPAIEVITAGRTLSANEAQDAGLADRIAAGDLIAEAQAFARTLDGPLPQPAGAASLADPGPAFWEEARARIAKAARGNPAPVAALEAIHVGVAEGFAAGLRAERETFLRLRGSDEAAALRHLFFAERAAVRPAALRGIEPAPMARIGVIGGGTMGSGIAAAIAAAGLEVTLAETGSDALEAGLTRVRAIFEAQVTRGLTDRAGAADRLARVSGTVGLGPLAVCDLVIEAVFEDLAVKRRVFEDLTRLCRPDAILATNTSYLDPERIVAGLPNPDRFIALHFFSPAQVMKLLEIVPLAATTSRTLATGFALAARLGKIPVQAGNGEGFIGNRILKRYRAEAEALLFAGASPAEVDQAMRAFGFGMGPFEMQDMAGLDIAFRAREAARAQGQDLPEGPGDRLVRAGRLGRKSGGGWYDYAPESRQPHPSAEVAALIAPLVTPRPRPSAMEIAERLIGAMAEEGQRICDEGLAQGPADIDLVEVHGYGFPRHKGGPMFHTARKGPTRAGGPACPGPTNADPRKGGAAPT</sequence>
<comment type="caution">
    <text evidence="18">The sequence shown here is derived from an EMBL/GenBank/DDBJ whole genome shotgun (WGS) entry which is preliminary data.</text>
</comment>
<evidence type="ECO:0000256" key="5">
    <source>
        <dbReference type="ARBA" id="ARBA00022963"/>
    </source>
</evidence>
<protein>
    <submittedName>
        <fullName evidence="18">Short chain enoyl-CoA hydratase /3-hydroxyacyl-CoA dehydrogenase</fullName>
    </submittedName>
</protein>
<evidence type="ECO:0000256" key="13">
    <source>
        <dbReference type="ARBA" id="ARBA00049556"/>
    </source>
</evidence>
<dbReference type="Pfam" id="PF02737">
    <property type="entry name" value="3HCDH_N"/>
    <property type="match status" value="1"/>
</dbReference>
<dbReference type="SUPFAM" id="SSF51735">
    <property type="entry name" value="NAD(P)-binding Rossmann-fold domains"/>
    <property type="match status" value="1"/>
</dbReference>
<feature type="domain" description="3-hydroxyacyl-CoA dehydrogenase NAD binding" evidence="17">
    <location>
        <begin position="293"/>
        <end position="468"/>
    </location>
</feature>
<keyword evidence="5" id="KW-0442">Lipid degradation</keyword>
<name>A0A2T5JVI4_9RHOB</name>
<dbReference type="InterPro" id="IPR006176">
    <property type="entry name" value="3-OHacyl-CoA_DH_NAD-bd"/>
</dbReference>
<comment type="subcellular location">
    <subcellularLocation>
        <location evidence="1">Peroxisome</location>
    </subcellularLocation>
</comment>
<keyword evidence="6" id="KW-0560">Oxidoreductase</keyword>
<dbReference type="InterPro" id="IPR029045">
    <property type="entry name" value="ClpP/crotonase-like_dom_sf"/>
</dbReference>
<dbReference type="InterPro" id="IPR006108">
    <property type="entry name" value="3HC_DH_C"/>
</dbReference>
<dbReference type="InterPro" id="IPR008927">
    <property type="entry name" value="6-PGluconate_DH-like_C_sf"/>
</dbReference>
<dbReference type="InterPro" id="IPR018376">
    <property type="entry name" value="Enoyl-CoA_hyd/isom_CS"/>
</dbReference>
<evidence type="ECO:0000256" key="12">
    <source>
        <dbReference type="ARBA" id="ARBA00023268"/>
    </source>
</evidence>
<keyword evidence="4" id="KW-0276">Fatty acid metabolism</keyword>
<evidence type="ECO:0000256" key="15">
    <source>
        <dbReference type="SAM" id="MobiDB-lite"/>
    </source>
</evidence>
<dbReference type="EMBL" id="QAOT01000018">
    <property type="protein sequence ID" value="PTR14088.1"/>
    <property type="molecule type" value="Genomic_DNA"/>
</dbReference>
<accession>A0A2T5JVI4</accession>
<keyword evidence="9" id="KW-0576">Peroxisome</keyword>
<dbReference type="Gene3D" id="1.10.1040.50">
    <property type="match status" value="1"/>
</dbReference>
<evidence type="ECO:0000256" key="6">
    <source>
        <dbReference type="ARBA" id="ARBA00023002"/>
    </source>
</evidence>
<evidence type="ECO:0000256" key="9">
    <source>
        <dbReference type="ARBA" id="ARBA00023140"/>
    </source>
</evidence>
<evidence type="ECO:0000256" key="2">
    <source>
        <dbReference type="ARBA" id="ARBA00005005"/>
    </source>
</evidence>
<evidence type="ECO:0000256" key="14">
    <source>
        <dbReference type="RuleBase" id="RU003707"/>
    </source>
</evidence>
<dbReference type="SUPFAM" id="SSF48179">
    <property type="entry name" value="6-phosphogluconate dehydrogenase C-terminal domain-like"/>
    <property type="match status" value="2"/>
</dbReference>
<evidence type="ECO:0000313" key="19">
    <source>
        <dbReference type="Proteomes" id="UP000244060"/>
    </source>
</evidence>
<keyword evidence="12" id="KW-0511">Multifunctional enzyme</keyword>
<feature type="domain" description="3-hydroxyacyl-CoA dehydrogenase C-terminal" evidence="16">
    <location>
        <begin position="473"/>
        <end position="564"/>
    </location>
</feature>
<evidence type="ECO:0000256" key="7">
    <source>
        <dbReference type="ARBA" id="ARBA00023027"/>
    </source>
</evidence>
<keyword evidence="10" id="KW-0413">Isomerase</keyword>
<keyword evidence="8" id="KW-0443">Lipid metabolism</keyword>
<organism evidence="18 19">
    <name type="scientific">Cereibacter azotoformans</name>
    <dbReference type="NCBI Taxonomy" id="43057"/>
    <lineage>
        <taxon>Bacteria</taxon>
        <taxon>Pseudomonadati</taxon>
        <taxon>Pseudomonadota</taxon>
        <taxon>Alphaproteobacteria</taxon>
        <taxon>Rhodobacterales</taxon>
        <taxon>Paracoccaceae</taxon>
        <taxon>Cereibacter</taxon>
    </lineage>
</organism>
<evidence type="ECO:0000259" key="16">
    <source>
        <dbReference type="Pfam" id="PF00725"/>
    </source>
</evidence>
<dbReference type="Gene3D" id="3.90.226.10">
    <property type="entry name" value="2-enoyl-CoA Hydratase, Chain A, domain 1"/>
    <property type="match status" value="1"/>
</dbReference>
<evidence type="ECO:0000256" key="3">
    <source>
        <dbReference type="ARBA" id="ARBA00008750"/>
    </source>
</evidence>
<keyword evidence="7" id="KW-0520">NAD</keyword>
<dbReference type="GO" id="GO:0006635">
    <property type="term" value="P:fatty acid beta-oxidation"/>
    <property type="evidence" value="ECO:0007669"/>
    <property type="project" value="UniProtKB-UniPathway"/>
</dbReference>
<dbReference type="GO" id="GO:0004300">
    <property type="term" value="F:enoyl-CoA hydratase activity"/>
    <property type="evidence" value="ECO:0007669"/>
    <property type="project" value="UniProtKB-ARBA"/>
</dbReference>
<dbReference type="GO" id="GO:0070403">
    <property type="term" value="F:NAD+ binding"/>
    <property type="evidence" value="ECO:0007669"/>
    <property type="project" value="InterPro"/>
</dbReference>
<dbReference type="FunFam" id="3.40.50.720:FF:000009">
    <property type="entry name" value="Fatty oxidation complex, alpha subunit"/>
    <property type="match status" value="1"/>
</dbReference>
<dbReference type="InterPro" id="IPR001753">
    <property type="entry name" value="Enoyl-CoA_hydra/iso"/>
</dbReference>
<evidence type="ECO:0000256" key="10">
    <source>
        <dbReference type="ARBA" id="ARBA00023235"/>
    </source>
</evidence>